<accession>A0A371CIX2</accession>
<gene>
    <name evidence="3" type="ORF">OH76DRAFT_1366517</name>
</gene>
<dbReference type="Proteomes" id="UP000256964">
    <property type="component" value="Unassembled WGS sequence"/>
</dbReference>
<dbReference type="PANTHER" id="PTHR33096">
    <property type="entry name" value="CXC2 DOMAIN-CONTAINING PROTEIN"/>
    <property type="match status" value="1"/>
</dbReference>
<dbReference type="InterPro" id="IPR041457">
    <property type="entry name" value="CxC2_KDZ-assoc"/>
</dbReference>
<reference evidence="3 4" key="1">
    <citation type="journal article" date="2018" name="Biotechnol. Biofuels">
        <title>Integrative visual omics of the white-rot fungus Polyporus brumalis exposes the biotechnological potential of its oxidative enzymes for delignifying raw plant biomass.</title>
        <authorList>
            <person name="Miyauchi S."/>
            <person name="Rancon A."/>
            <person name="Drula E."/>
            <person name="Hage H."/>
            <person name="Chaduli D."/>
            <person name="Favel A."/>
            <person name="Grisel S."/>
            <person name="Henrissat B."/>
            <person name="Herpoel-Gimbert I."/>
            <person name="Ruiz-Duenas F.J."/>
            <person name="Chevret D."/>
            <person name="Hainaut M."/>
            <person name="Lin J."/>
            <person name="Wang M."/>
            <person name="Pangilinan J."/>
            <person name="Lipzen A."/>
            <person name="Lesage-Meessen L."/>
            <person name="Navarro D."/>
            <person name="Riley R."/>
            <person name="Grigoriev I.V."/>
            <person name="Zhou S."/>
            <person name="Raouche S."/>
            <person name="Rosso M.N."/>
        </authorList>
    </citation>
    <scope>NUCLEOTIDE SEQUENCE [LARGE SCALE GENOMIC DNA]</scope>
    <source>
        <strain evidence="3 4">BRFM 1820</strain>
    </source>
</reference>
<feature type="non-terminal residue" evidence="3">
    <location>
        <position position="990"/>
    </location>
</feature>
<organism evidence="3 4">
    <name type="scientific">Lentinus brumalis</name>
    <dbReference type="NCBI Taxonomy" id="2498619"/>
    <lineage>
        <taxon>Eukaryota</taxon>
        <taxon>Fungi</taxon>
        <taxon>Dikarya</taxon>
        <taxon>Basidiomycota</taxon>
        <taxon>Agaricomycotina</taxon>
        <taxon>Agaricomycetes</taxon>
        <taxon>Polyporales</taxon>
        <taxon>Polyporaceae</taxon>
        <taxon>Lentinus</taxon>
    </lineage>
</organism>
<feature type="region of interest" description="Disordered" evidence="1">
    <location>
        <begin position="948"/>
        <end position="990"/>
    </location>
</feature>
<proteinExistence type="predicted"/>
<dbReference type="InterPro" id="IPR040521">
    <property type="entry name" value="KDZ"/>
</dbReference>
<evidence type="ECO:0000256" key="1">
    <source>
        <dbReference type="SAM" id="MobiDB-lite"/>
    </source>
</evidence>
<evidence type="ECO:0000259" key="2">
    <source>
        <dbReference type="Pfam" id="PF18803"/>
    </source>
</evidence>
<dbReference type="EMBL" id="KZ857573">
    <property type="protein sequence ID" value="RDX40229.1"/>
    <property type="molecule type" value="Genomic_DNA"/>
</dbReference>
<evidence type="ECO:0000313" key="3">
    <source>
        <dbReference type="EMBL" id="RDX40229.1"/>
    </source>
</evidence>
<keyword evidence="4" id="KW-1185">Reference proteome</keyword>
<dbReference type="Pfam" id="PF18803">
    <property type="entry name" value="CxC2"/>
    <property type="match status" value="1"/>
</dbReference>
<dbReference type="AlphaFoldDB" id="A0A371CIX2"/>
<dbReference type="STRING" id="139420.A0A371CIX2"/>
<dbReference type="Pfam" id="PF18758">
    <property type="entry name" value="KDZ"/>
    <property type="match status" value="1"/>
</dbReference>
<dbReference type="PANTHER" id="PTHR33096:SF1">
    <property type="entry name" value="CXC1-LIKE CYSTEINE CLUSTER ASSOCIATED WITH KDZ TRANSPOSASES DOMAIN-CONTAINING PROTEIN"/>
    <property type="match status" value="1"/>
</dbReference>
<name>A0A371CIX2_9APHY</name>
<evidence type="ECO:0000313" key="4">
    <source>
        <dbReference type="Proteomes" id="UP000256964"/>
    </source>
</evidence>
<protein>
    <recommendedName>
        <fullName evidence="2">CxC2-like cysteine cluster KDZ transposase-associated domain-containing protein</fullName>
    </recommendedName>
</protein>
<feature type="domain" description="CxC2-like cysteine cluster KDZ transposase-associated" evidence="2">
    <location>
        <begin position="84"/>
        <end position="193"/>
    </location>
</feature>
<sequence>KVKRWLPLRQDFLDELLRFYGSEYSVDVEAVPCRVCGVAGAVYRCTGCATRAVHCQKCIVASHAHLPLHRLEKWDGKKWEKCELRELGVVFQLGHDGEACPCPSDRTRKMVIGDVTGIHQVQVRFCECLDEADQFTYQWVQLLRQGWFPATTHSPATAFTFQMLNAFQELNFQGKTSLYDYWKSLERITDNSGCRPNLVSHAVRLWRHLTALKRAARCHDPSGAAGTQEGELALDCPACPHPGKNIPDDWDSAPPEVKWIYTLFLMVDANFRAKLKDRGLADVEIGSGWWYYVEQSKFQAHVSSIGKQTDTSNCSAEHKAIQNANLRRDGYIASGVGAVLCARHAMVRKNAVGDLPNGEKYAIMDYLVFSTILGVVLLLLISYDIACQWHKKLAKRAREDLPPHIRREIEDLQIRFAIPKKHIRVHGPNHSRFSFNFLRWVGRTYGEGIEAHWAHMNPVALSAREMGPGMRREHMNDHWGAWNWQKIIGFGAYLLQLLKQADTMFAKQDAAHQSLSSTFAPETVERWDSEIKAWQENPLKADNDPFEEQHATATLKSTRLAIAEEEAKELAAGTLPPHDVSPGVFLQLGLEIEEQQCAPPPSHFCVKSAGTDASLTELQDKRTALKRRIETWQQLQDLHMPIVTQFRSTGDPSALASILAAQAAHSPSEDADANTTKAEDVRLWLPSALPAPLRASLSPGLADKERRMRIAQADDALEDIRRLRRIITGIAEFKRLNIDGTGQRTTGKTRSLFIKFQEKIRRAAARYRAARAALESLDAGGQWQARFRVLLDSDLRGPGRNTEEHPSEGRYEISWIWLVCRGPGDASIPSGVETQLDPREFLENMKVEWARSQARAERWHEEILLLEEEMRRVIEYFEWKATWWRQQASRRAQLPSALQRGLTAYAEYQASIFDRLASHCASLWIPYLRKRDRAMPGWAARYPIDDAAKKSKGKARHSMPSDICAGASASTAQPDDDSESESDASSSGSD</sequence>
<dbReference type="OrthoDB" id="2737640at2759"/>